<protein>
    <submittedName>
        <fullName evidence="1">Unnamed protein product</fullName>
    </submittedName>
</protein>
<dbReference type="Proteomes" id="UP001165064">
    <property type="component" value="Unassembled WGS sequence"/>
</dbReference>
<feature type="non-terminal residue" evidence="1">
    <location>
        <position position="489"/>
    </location>
</feature>
<name>A0ACB5TLI1_AMBMO</name>
<reference evidence="1" key="1">
    <citation type="submission" date="2023-04" db="EMBL/GenBank/DDBJ databases">
        <title>Ambrosiozyma monospora NBRC 10751.</title>
        <authorList>
            <person name="Ichikawa N."/>
            <person name="Sato H."/>
            <person name="Tonouchi N."/>
        </authorList>
    </citation>
    <scope>NUCLEOTIDE SEQUENCE</scope>
    <source>
        <strain evidence="1">NBRC 10751</strain>
    </source>
</reference>
<keyword evidence="2" id="KW-1185">Reference proteome</keyword>
<proteinExistence type="predicted"/>
<evidence type="ECO:0000313" key="2">
    <source>
        <dbReference type="Proteomes" id="UP001165064"/>
    </source>
</evidence>
<evidence type="ECO:0000313" key="1">
    <source>
        <dbReference type="EMBL" id="GME89755.1"/>
    </source>
</evidence>
<sequence>MLNTKKTLPLNFIDCSQEDMLTIISRMLTSLIEINDKQTSTNLDYLNHDKLTRFHSRSPPQISVFQYLSRLAHYSSLENSVLITAVYYIDLLSLCYPTFAINSLTVHRFLLTATTVAAKALCDSFCSNTHYAKVGGVNVMELNLLEAEFLNKVGFRVVPRDFSYDSIVKDRKPSTSSVSAFNDSTIDIFKEVKLGISCAADVLDLYYKRMIVLVGGELPPPGSTQLHANKVNIGFNDEIVFHIELRTMSNSSDIINNNSQTTNSNSNPNSAARLRDRPMTQPSISAEQQQQDSHIDSQPMYPGTSSEQVIDTSDGDLLSSSSSSISDSGSPLFTTADIPNDSMGTTTSTTAMTTATSTMPCGPRSSPSNLVESRGNAITTSISPVMKHSEDNRGRTHRSLNDITSSISSMSTLQQQQQQQQQNRSQQPLSSSTTNSAITTTGTQRIQQRQLLQQQEQSYHHHQLTHAEVIQQSQLASPPQPIPILVPGP</sequence>
<dbReference type="EMBL" id="BSXS01007663">
    <property type="protein sequence ID" value="GME89755.1"/>
    <property type="molecule type" value="Genomic_DNA"/>
</dbReference>
<comment type="caution">
    <text evidence="1">The sequence shown here is derived from an EMBL/GenBank/DDBJ whole genome shotgun (WGS) entry which is preliminary data.</text>
</comment>
<organism evidence="1 2">
    <name type="scientific">Ambrosiozyma monospora</name>
    <name type="common">Yeast</name>
    <name type="synonym">Endomycopsis monosporus</name>
    <dbReference type="NCBI Taxonomy" id="43982"/>
    <lineage>
        <taxon>Eukaryota</taxon>
        <taxon>Fungi</taxon>
        <taxon>Dikarya</taxon>
        <taxon>Ascomycota</taxon>
        <taxon>Saccharomycotina</taxon>
        <taxon>Pichiomycetes</taxon>
        <taxon>Pichiales</taxon>
        <taxon>Pichiaceae</taxon>
        <taxon>Ambrosiozyma</taxon>
    </lineage>
</organism>
<gene>
    <name evidence="1" type="ORF">Amon02_000857100</name>
</gene>
<accession>A0ACB5TLI1</accession>